<proteinExistence type="predicted"/>
<dbReference type="InterPro" id="IPR043502">
    <property type="entry name" value="DNA/RNA_pol_sf"/>
</dbReference>
<dbReference type="EMBL" id="DF973648">
    <property type="protein sequence ID" value="GAU36961.1"/>
    <property type="molecule type" value="Genomic_DNA"/>
</dbReference>
<dbReference type="InterPro" id="IPR012337">
    <property type="entry name" value="RNaseH-like_sf"/>
</dbReference>
<dbReference type="Pfam" id="PF14223">
    <property type="entry name" value="Retrotran_gag_2"/>
    <property type="match status" value="1"/>
</dbReference>
<dbReference type="Gene3D" id="3.30.420.10">
    <property type="entry name" value="Ribonuclease H-like superfamily/Ribonuclease H"/>
    <property type="match status" value="1"/>
</dbReference>
<dbReference type="InterPro" id="IPR013103">
    <property type="entry name" value="RVT_2"/>
</dbReference>
<dbReference type="CDD" id="cd09272">
    <property type="entry name" value="RNase_HI_RT_Ty1"/>
    <property type="match status" value="1"/>
</dbReference>
<keyword evidence="2" id="KW-0479">Metal-binding</keyword>
<dbReference type="SUPFAM" id="SSF56672">
    <property type="entry name" value="DNA/RNA polymerases"/>
    <property type="match status" value="1"/>
</dbReference>
<evidence type="ECO:0000313" key="5">
    <source>
        <dbReference type="EMBL" id="GAU36961.1"/>
    </source>
</evidence>
<keyword evidence="6" id="KW-1185">Reference proteome</keyword>
<dbReference type="GO" id="GO:0004190">
    <property type="term" value="F:aspartic-type endopeptidase activity"/>
    <property type="evidence" value="ECO:0007669"/>
    <property type="project" value="UniProtKB-KW"/>
</dbReference>
<evidence type="ECO:0000256" key="3">
    <source>
        <dbReference type="SAM" id="MobiDB-lite"/>
    </source>
</evidence>
<dbReference type="PANTHER" id="PTHR11439">
    <property type="entry name" value="GAG-POL-RELATED RETROTRANSPOSON"/>
    <property type="match status" value="1"/>
</dbReference>
<keyword evidence="1" id="KW-0064">Aspartyl protease</keyword>
<dbReference type="GO" id="GO:0003676">
    <property type="term" value="F:nucleic acid binding"/>
    <property type="evidence" value="ECO:0007669"/>
    <property type="project" value="InterPro"/>
</dbReference>
<evidence type="ECO:0000313" key="6">
    <source>
        <dbReference type="Proteomes" id="UP000242715"/>
    </source>
</evidence>
<evidence type="ECO:0000256" key="2">
    <source>
        <dbReference type="PROSITE-ProRule" id="PRU00047"/>
    </source>
</evidence>
<dbReference type="InterPro" id="IPR036397">
    <property type="entry name" value="RNaseH_sf"/>
</dbReference>
<dbReference type="InterPro" id="IPR001878">
    <property type="entry name" value="Znf_CCHC"/>
</dbReference>
<feature type="compositionally biased region" description="Low complexity" evidence="3">
    <location>
        <begin position="220"/>
        <end position="235"/>
    </location>
</feature>
<sequence>MWGIVTEGVPTLGARASEEDKESNKELKKIDYKALFIIHQCVDPDNFEKVGDCESSKEAWDILAQSFGGVEQVKEVKFQTYKRQFDLIQMEESETVNDYFTKVIKLVNQIKNCGEVIEAKFVVSKILRCLTPRFDHVVAAIETSKRISEISKEELLGTLESNEQRMNERAAGKAKAEVALQAQPNKGKKNKGKWKGNKGRGGYNNNGAKNSQGDSSNTQKSNNNHGNSRGGYNNSGRGGRGGYKGFDKSNIQCYNCQKYGHFADECYGEKKEPENNARLAKQESEDVLLMVKRLSSKISAEGVGDVLIMRKDGKQSLISNLLYIPGMKSNLLSIGQLIEKNYKVVIEDRLMKLTDANGRLILKAPMSQNMTFKIELDVLEHRCLTTAASKDECLWHYRLGHLNFNDMCDLQKKQLVSGLPEIEIPKEVCEECVQSKQHRNSFSKEVKSKTKAILEVVYSDVCGPIQVESIGGNKYFVTFIDDFSIKLWTYLIKKKSERQSGHKLKTLRTDGGGGNGLNMYLNPKVHGSIPTKGKNSTRDGVEKIVRPQRTRAIPARLQECEVTSDNLVNDEGDIVHYAFLADTEPVSVIEALNNPKWIDAMTEELASIEKNDTWYKARLVARGFLQKEGIDFDEVFAPVARIETISLVVGLANSNYRPMYQMDVKCAFLNGPLTEEVYVTQPVGFEVDGQKDKVYRLHKALYGLKQAPRAWNKKIDSFLCDIKFVKCTTEHGVYVRRSSSNNLIILCLYVDDLLITGGNEKEISDFKLELMREFEMTDLGHISYFLGIEFYKSSRGLLMHQRRYASEVLKRFEMDNCNHAITPSEPRLQLSKGKEEDEMDPTQYRRLIGSLRYLCNTKHDLAYSVGIVSRFMQKPKLSHLAAVKRILRYIRGTMDYGILFPSTDKGKRCKLIAYTNSSWCGDIEDRKSTAGYVFLLGGAPIAWSSKKESVVALSSCEAEYIAASLCACQAIWLANLIEEIMGEDHGVVKMRIDNISAINLAKNPVAHGKSKHIEMRFHYLREQVRNGRICVEHCKSEDQIADIMTKAVQTEIFKRIRRAFDHEQKLLMITNMNCLSITNKKYRMITNKNLQLIMSTTIAAPPLSPHEQEPSTFGASRSWMKNEGT</sequence>
<feature type="compositionally biased region" description="Basic residues" evidence="3">
    <location>
        <begin position="186"/>
        <end position="198"/>
    </location>
</feature>
<dbReference type="Pfam" id="PF13976">
    <property type="entry name" value="gag_pre-integrs"/>
    <property type="match status" value="1"/>
</dbReference>
<dbReference type="PROSITE" id="PS50158">
    <property type="entry name" value="ZF_CCHC"/>
    <property type="match status" value="1"/>
</dbReference>
<reference evidence="6" key="1">
    <citation type="journal article" date="2017" name="Front. Plant Sci.">
        <title>Climate Clever Clovers: New Paradigm to Reduce the Environmental Footprint of Ruminants by Breeding Low Methanogenic Forages Utilizing Haplotype Variation.</title>
        <authorList>
            <person name="Kaur P."/>
            <person name="Appels R."/>
            <person name="Bayer P.E."/>
            <person name="Keeble-Gagnere G."/>
            <person name="Wang J."/>
            <person name="Hirakawa H."/>
            <person name="Shirasawa K."/>
            <person name="Vercoe P."/>
            <person name="Stefanova K."/>
            <person name="Durmic Z."/>
            <person name="Nichols P."/>
            <person name="Revell C."/>
            <person name="Isobe S.N."/>
            <person name="Edwards D."/>
            <person name="Erskine W."/>
        </authorList>
    </citation>
    <scope>NUCLEOTIDE SEQUENCE [LARGE SCALE GENOMIC DNA]</scope>
    <source>
        <strain evidence="6">cv. Daliak</strain>
    </source>
</reference>
<dbReference type="InterPro" id="IPR054722">
    <property type="entry name" value="PolX-like_BBD"/>
</dbReference>
<dbReference type="AlphaFoldDB" id="A0A2Z6MZL9"/>
<dbReference type="Pfam" id="PF22936">
    <property type="entry name" value="Pol_BBD"/>
    <property type="match status" value="1"/>
</dbReference>
<dbReference type="InterPro" id="IPR036875">
    <property type="entry name" value="Znf_CCHC_sf"/>
</dbReference>
<dbReference type="SUPFAM" id="SSF53098">
    <property type="entry name" value="Ribonuclease H-like"/>
    <property type="match status" value="1"/>
</dbReference>
<keyword evidence="2" id="KW-0863">Zinc-finger</keyword>
<feature type="region of interest" description="Disordered" evidence="3">
    <location>
        <begin position="166"/>
        <end position="241"/>
    </location>
</feature>
<feature type="compositionally biased region" description="Basic and acidic residues" evidence="3">
    <location>
        <begin position="166"/>
        <end position="176"/>
    </location>
</feature>
<feature type="domain" description="CCHC-type" evidence="4">
    <location>
        <begin position="253"/>
        <end position="266"/>
    </location>
</feature>
<dbReference type="Pfam" id="PF07727">
    <property type="entry name" value="RVT_2"/>
    <property type="match status" value="1"/>
</dbReference>
<organism evidence="5 6">
    <name type="scientific">Trifolium subterraneum</name>
    <name type="common">Subterranean clover</name>
    <dbReference type="NCBI Taxonomy" id="3900"/>
    <lineage>
        <taxon>Eukaryota</taxon>
        <taxon>Viridiplantae</taxon>
        <taxon>Streptophyta</taxon>
        <taxon>Embryophyta</taxon>
        <taxon>Tracheophyta</taxon>
        <taxon>Spermatophyta</taxon>
        <taxon>Magnoliopsida</taxon>
        <taxon>eudicotyledons</taxon>
        <taxon>Gunneridae</taxon>
        <taxon>Pentapetalae</taxon>
        <taxon>rosids</taxon>
        <taxon>fabids</taxon>
        <taxon>Fabales</taxon>
        <taxon>Fabaceae</taxon>
        <taxon>Papilionoideae</taxon>
        <taxon>50 kb inversion clade</taxon>
        <taxon>NPAAA clade</taxon>
        <taxon>Hologalegina</taxon>
        <taxon>IRL clade</taxon>
        <taxon>Trifolieae</taxon>
        <taxon>Trifolium</taxon>
    </lineage>
</organism>
<dbReference type="InterPro" id="IPR025724">
    <property type="entry name" value="GAG-pre-integrase_dom"/>
</dbReference>
<keyword evidence="1" id="KW-0645">Protease</keyword>
<name>A0A2Z6MZL9_TRISU</name>
<dbReference type="PANTHER" id="PTHR11439:SF515">
    <property type="entry name" value="GAG-POL POLYPROTEIN"/>
    <property type="match status" value="1"/>
</dbReference>
<evidence type="ECO:0000259" key="4">
    <source>
        <dbReference type="PROSITE" id="PS50158"/>
    </source>
</evidence>
<keyword evidence="2" id="KW-0862">Zinc</keyword>
<dbReference type="Proteomes" id="UP000242715">
    <property type="component" value="Unassembled WGS sequence"/>
</dbReference>
<dbReference type="SUPFAM" id="SSF57756">
    <property type="entry name" value="Retrovirus zinc finger-like domains"/>
    <property type="match status" value="1"/>
</dbReference>
<evidence type="ECO:0000256" key="1">
    <source>
        <dbReference type="ARBA" id="ARBA00022750"/>
    </source>
</evidence>
<dbReference type="GO" id="GO:0008270">
    <property type="term" value="F:zinc ion binding"/>
    <property type="evidence" value="ECO:0007669"/>
    <property type="project" value="UniProtKB-KW"/>
</dbReference>
<dbReference type="OrthoDB" id="2013098at2759"/>
<dbReference type="Pfam" id="PF00098">
    <property type="entry name" value="zf-CCHC"/>
    <property type="match status" value="1"/>
</dbReference>
<gene>
    <name evidence="5" type="ORF">TSUD_57390</name>
</gene>
<keyword evidence="1" id="KW-0378">Hydrolase</keyword>
<accession>A0A2Z6MZL9</accession>
<feature type="region of interest" description="Disordered" evidence="3">
    <location>
        <begin position="1101"/>
        <end position="1125"/>
    </location>
</feature>
<protein>
    <recommendedName>
        <fullName evidence="4">CCHC-type domain-containing protein</fullName>
    </recommendedName>
</protein>